<dbReference type="KEGG" id="gsh:117346949"/>
<dbReference type="RefSeq" id="XP_033773143.1">
    <property type="nucleotide sequence ID" value="XM_033917252.1"/>
</dbReference>
<dbReference type="PANTHER" id="PTHR46880:SF8">
    <property type="entry name" value="E3 SUMO-PROTEIN LIGASE KIAA1586"/>
    <property type="match status" value="1"/>
</dbReference>
<dbReference type="SUPFAM" id="SSF53098">
    <property type="entry name" value="Ribonuclease H-like"/>
    <property type="match status" value="1"/>
</dbReference>
<protein>
    <submittedName>
        <fullName evidence="2 3">E3 SUMO-protein ligase KIAA1586-like</fullName>
    </submittedName>
</protein>
<dbReference type="KEGG" id="gsh:117345677"/>
<accession>A0A6P8PE81</accession>
<dbReference type="AlphaFoldDB" id="A0A6P8PE81"/>
<sequence>MSKRKENEEFGSSTKKKRSQFKKEWLTEFLVDTTLPHASGRKTVAMKEIFEYSDTDNALICSLCRKAGVNGEWSTGKTWSEWKIDYLKRHLNHNSHLEAVQKLHNQSRGFLMNFLKETPDSRNNRIEYAQRYKSSPEEVNILIDNILLAVKLNSSMLSVQEIHNHMAKYVKIPDSWRSKNYAFEFLDCINAIVKRETFTEIRRSPFHTLIIDESTDISVSKMLIIYIKFRRSGSNIHETVFAGIKHLTACDSTAIVDAIKQFYSENDLDFSRMVMFTSDGASVMLGKHNGVAAKLRQSVPHLLEQHCVAHREDLGIDDAWKTIPFMKEIETLIRTVYTIFSRSSVRKAKLEDIANAADSDVISFKAIHDVRWLSRHFAVSAVVRNYDILLEYCQEQVEEDNDPVHKYCLTKLSNLEFKVALFILCDVLEELGSLCKLLQKSCLAPLDAFQFTKAKLRKLRSQYLGEKPHFNENVETLISSCNSVIKTDHILTFITQTCDHMDKRFPDNELEDWRVFDKDCISNPSNLEEFTFGNEQFSRLSNRYFLLMNKDDEHCFKRQLISEYSEFKYIIAEKVKAGAIQTLQEMYNFAQQHKQFSGLNALLDVCGTFQASSADCERGFSLMNAIKTKTRNKLRVEHLECLIRIKLYLATGNNVNIDSVYNFWKSEKGRREQS</sequence>
<dbReference type="OrthoDB" id="62528at2759"/>
<keyword evidence="1" id="KW-1185">Reference proteome</keyword>
<dbReference type="PANTHER" id="PTHR46880">
    <property type="entry name" value="RAS-ASSOCIATING DOMAIN-CONTAINING PROTEIN"/>
    <property type="match status" value="1"/>
</dbReference>
<organism evidence="1 3">
    <name type="scientific">Geotrypetes seraphini</name>
    <name type="common">Gaboon caecilian</name>
    <name type="synonym">Caecilia seraphini</name>
    <dbReference type="NCBI Taxonomy" id="260995"/>
    <lineage>
        <taxon>Eukaryota</taxon>
        <taxon>Metazoa</taxon>
        <taxon>Chordata</taxon>
        <taxon>Craniata</taxon>
        <taxon>Vertebrata</taxon>
        <taxon>Euteleostomi</taxon>
        <taxon>Amphibia</taxon>
        <taxon>Gymnophiona</taxon>
        <taxon>Geotrypetes</taxon>
    </lineage>
</organism>
<evidence type="ECO:0000313" key="2">
    <source>
        <dbReference type="RefSeq" id="XP_033770581.1"/>
    </source>
</evidence>
<evidence type="ECO:0000313" key="1">
    <source>
        <dbReference type="Proteomes" id="UP000515159"/>
    </source>
</evidence>
<dbReference type="RefSeq" id="XP_033770581.1">
    <property type="nucleotide sequence ID" value="XM_033914690.1"/>
</dbReference>
<dbReference type="Proteomes" id="UP000515159">
    <property type="component" value="Chromosome 1"/>
</dbReference>
<evidence type="ECO:0000313" key="3">
    <source>
        <dbReference type="RefSeq" id="XP_033773143.1"/>
    </source>
</evidence>
<proteinExistence type="predicted"/>
<gene>
    <name evidence="3" type="primary">LOC117346949</name>
    <name evidence="2" type="synonym">LOC117345677</name>
</gene>
<reference evidence="2 3" key="1">
    <citation type="submission" date="2025-04" db="UniProtKB">
        <authorList>
            <consortium name="RefSeq"/>
        </authorList>
    </citation>
    <scope>IDENTIFICATION</scope>
</reference>
<dbReference type="Proteomes" id="UP000515159">
    <property type="component" value="Chromosome 12"/>
</dbReference>
<name>A0A6P8PE81_GEOSA</name>
<dbReference type="GeneID" id="117346949"/>
<dbReference type="InterPro" id="IPR012337">
    <property type="entry name" value="RNaseH-like_sf"/>
</dbReference>